<dbReference type="GO" id="GO:0006900">
    <property type="term" value="P:vesicle budding from membrane"/>
    <property type="evidence" value="ECO:0007669"/>
    <property type="project" value="TreeGrafter"/>
</dbReference>
<dbReference type="EMBL" id="ML002260">
    <property type="protein sequence ID" value="RKP39572.1"/>
    <property type="molecule type" value="Genomic_DNA"/>
</dbReference>
<accession>A0A4Q0A2J4</accession>
<evidence type="ECO:0000256" key="4">
    <source>
        <dbReference type="ARBA" id="ARBA00022753"/>
    </source>
</evidence>
<keyword evidence="5" id="KW-0653">Protein transport</keyword>
<sequence length="215" mass="24298">MGANGSKNRITPQDRAILDLKVQRDRLKQYTKRINVVLNRETEIAQEHLRRNNKQQALLALRKKKYQEQLLVKTENQLMNLEQLTQTIEFALVEKEVFAGLAQGNQVLKTLNQEMSLENVEKLMEETADAIAYQEEVSEMLGTKLSSHDEAELENELRALQATEIGESAIPELPSVPQKNFPNIIESPQPEQGAVSDIEEAEISPKPARVAMPAE</sequence>
<evidence type="ECO:0000313" key="8">
    <source>
        <dbReference type="EMBL" id="RKP39572.1"/>
    </source>
</evidence>
<organism evidence="8 9">
    <name type="scientific">Dimargaris cristalligena</name>
    <dbReference type="NCBI Taxonomy" id="215637"/>
    <lineage>
        <taxon>Eukaryota</taxon>
        <taxon>Fungi</taxon>
        <taxon>Fungi incertae sedis</taxon>
        <taxon>Zoopagomycota</taxon>
        <taxon>Kickxellomycotina</taxon>
        <taxon>Dimargaritomycetes</taxon>
        <taxon>Dimargaritales</taxon>
        <taxon>Dimargaritaceae</taxon>
        <taxon>Dimargaris</taxon>
    </lineage>
</organism>
<gene>
    <name evidence="8" type="ORF">BJ085DRAFT_32722</name>
</gene>
<dbReference type="Pfam" id="PF03357">
    <property type="entry name" value="Snf7"/>
    <property type="match status" value="1"/>
</dbReference>
<evidence type="ECO:0000256" key="6">
    <source>
        <dbReference type="ARBA" id="ARBA00023136"/>
    </source>
</evidence>
<protein>
    <submittedName>
        <fullName evidence="8">Snf7-domain-containing protein</fullName>
    </submittedName>
</protein>
<proteinExistence type="inferred from homology"/>
<evidence type="ECO:0000256" key="5">
    <source>
        <dbReference type="ARBA" id="ARBA00022927"/>
    </source>
</evidence>
<evidence type="ECO:0000256" key="3">
    <source>
        <dbReference type="ARBA" id="ARBA00022448"/>
    </source>
</evidence>
<dbReference type="Proteomes" id="UP000268162">
    <property type="component" value="Unassembled WGS sequence"/>
</dbReference>
<evidence type="ECO:0000256" key="7">
    <source>
        <dbReference type="SAM" id="MobiDB-lite"/>
    </source>
</evidence>
<dbReference type="Gene3D" id="6.10.250.1710">
    <property type="match status" value="1"/>
</dbReference>
<dbReference type="GO" id="GO:0015031">
    <property type="term" value="P:protein transport"/>
    <property type="evidence" value="ECO:0007669"/>
    <property type="project" value="UniProtKB-KW"/>
</dbReference>
<feature type="region of interest" description="Disordered" evidence="7">
    <location>
        <begin position="168"/>
        <end position="215"/>
    </location>
</feature>
<dbReference type="GO" id="GO:0000815">
    <property type="term" value="C:ESCRT III complex"/>
    <property type="evidence" value="ECO:0007669"/>
    <property type="project" value="TreeGrafter"/>
</dbReference>
<reference evidence="9" key="1">
    <citation type="journal article" date="2018" name="Nat. Microbiol.">
        <title>Leveraging single-cell genomics to expand the fungal tree of life.</title>
        <authorList>
            <person name="Ahrendt S.R."/>
            <person name="Quandt C.A."/>
            <person name="Ciobanu D."/>
            <person name="Clum A."/>
            <person name="Salamov A."/>
            <person name="Andreopoulos B."/>
            <person name="Cheng J.F."/>
            <person name="Woyke T."/>
            <person name="Pelin A."/>
            <person name="Henrissat B."/>
            <person name="Reynolds N.K."/>
            <person name="Benny G.L."/>
            <person name="Smith M.E."/>
            <person name="James T.Y."/>
            <person name="Grigoriev I.V."/>
        </authorList>
    </citation>
    <scope>NUCLEOTIDE SEQUENCE [LARGE SCALE GENOMIC DNA]</scope>
    <source>
        <strain evidence="9">RSA 468</strain>
    </source>
</reference>
<dbReference type="PANTHER" id="PTHR22761">
    <property type="entry name" value="CHARGED MULTIVESICULAR BODY PROTEIN"/>
    <property type="match status" value="1"/>
</dbReference>
<evidence type="ECO:0000256" key="1">
    <source>
        <dbReference type="ARBA" id="ARBA00004608"/>
    </source>
</evidence>
<dbReference type="STRING" id="215637.A0A4Q0A2J4"/>
<dbReference type="AlphaFoldDB" id="A0A4Q0A2J4"/>
<dbReference type="GO" id="GO:0032511">
    <property type="term" value="P:late endosome to vacuole transport via multivesicular body sorting pathway"/>
    <property type="evidence" value="ECO:0007669"/>
    <property type="project" value="TreeGrafter"/>
</dbReference>
<evidence type="ECO:0000256" key="2">
    <source>
        <dbReference type="ARBA" id="ARBA00006190"/>
    </source>
</evidence>
<comment type="similarity">
    <text evidence="2">Belongs to the SNF7 family.</text>
</comment>
<evidence type="ECO:0000313" key="9">
    <source>
        <dbReference type="Proteomes" id="UP000268162"/>
    </source>
</evidence>
<keyword evidence="3" id="KW-0813">Transport</keyword>
<keyword evidence="9" id="KW-1185">Reference proteome</keyword>
<dbReference type="OrthoDB" id="441172at2759"/>
<dbReference type="PANTHER" id="PTHR22761:SF5">
    <property type="entry name" value="CHARGED MULTIVESICULAR BODY PROTEIN 6"/>
    <property type="match status" value="1"/>
</dbReference>
<keyword evidence="4" id="KW-0967">Endosome</keyword>
<dbReference type="Gene3D" id="1.10.287.1060">
    <property type="entry name" value="ESAT-6-like"/>
    <property type="match status" value="1"/>
</dbReference>
<dbReference type="InterPro" id="IPR005024">
    <property type="entry name" value="Snf7_fam"/>
</dbReference>
<comment type="subcellular location">
    <subcellularLocation>
        <location evidence="1">Endosome membrane</location>
    </subcellularLocation>
</comment>
<keyword evidence="6" id="KW-0472">Membrane</keyword>
<name>A0A4Q0A2J4_9FUNG</name>
<dbReference type="GO" id="GO:0005771">
    <property type="term" value="C:multivesicular body"/>
    <property type="evidence" value="ECO:0007669"/>
    <property type="project" value="TreeGrafter"/>
</dbReference>